<sequence>MDKQSNILKALFEVRENGISARKAAKMYNIPRSTLQDRLRGKVLDDCDTKGRSPYLTKQEESLLTNWCVDLVNCGFPVNTEELTNAVKKIIDSTGRKTPFVENKPGRSWMNGFLKRNPILRQRQAESISKGRAVVTEESIKKWFRELEEYLESIGHKDILNDPKRIFNGDESGFLLCPKSGKVLAPRGSSHVYQVQNGNEKENITVLFVISADGNYAPPLVVFPYVRVPQNLMSTIPDEWCVGRSETGWMKSDVFYEYIANGLKPWLIKNSIEKEIILFVDGHTSHLNLELSNFCKDNKIILYALPPNTTQCNLVT</sequence>
<evidence type="ECO:0000313" key="5">
    <source>
        <dbReference type="EMBL" id="SSX07497.1"/>
    </source>
</evidence>
<dbReference type="Gene3D" id="1.10.10.60">
    <property type="entry name" value="Homeodomain-like"/>
    <property type="match status" value="1"/>
</dbReference>
<keyword evidence="3" id="KW-0539">Nucleus</keyword>
<keyword evidence="2" id="KW-0238">DNA-binding</keyword>
<dbReference type="InterPro" id="IPR004875">
    <property type="entry name" value="DDE_SF_endonuclease_dom"/>
</dbReference>
<reference evidence="5" key="1">
    <citation type="submission" date="2018-04" db="EMBL/GenBank/DDBJ databases">
        <authorList>
            <person name="Go L.Y."/>
            <person name="Mitchell J.A."/>
        </authorList>
    </citation>
    <scope>NUCLEOTIDE SEQUENCE</scope>
    <source>
        <tissue evidence="5">Whole organism</tissue>
    </source>
</reference>
<organism evidence="5">
    <name type="scientific">Culicoides sonorensis</name>
    <name type="common">Biting midge</name>
    <dbReference type="NCBI Taxonomy" id="179676"/>
    <lineage>
        <taxon>Eukaryota</taxon>
        <taxon>Metazoa</taxon>
        <taxon>Ecdysozoa</taxon>
        <taxon>Arthropoda</taxon>
        <taxon>Hexapoda</taxon>
        <taxon>Insecta</taxon>
        <taxon>Pterygota</taxon>
        <taxon>Neoptera</taxon>
        <taxon>Endopterygota</taxon>
        <taxon>Diptera</taxon>
        <taxon>Nematocera</taxon>
        <taxon>Chironomoidea</taxon>
        <taxon>Ceratopogonidae</taxon>
        <taxon>Ceratopogoninae</taxon>
        <taxon>Culicoides</taxon>
        <taxon>Monoculicoides</taxon>
    </lineage>
</organism>
<name>A0A336KT24_CULSO</name>
<comment type="subcellular location">
    <subcellularLocation>
        <location evidence="1">Nucleus</location>
    </subcellularLocation>
</comment>
<protein>
    <submittedName>
        <fullName evidence="5">CSON014884 protein</fullName>
    </submittedName>
</protein>
<dbReference type="EMBL" id="UFQS01000884">
    <property type="protein sequence ID" value="SSX07497.1"/>
    <property type="molecule type" value="Genomic_DNA"/>
</dbReference>
<dbReference type="Pfam" id="PF03184">
    <property type="entry name" value="DDE_1"/>
    <property type="match status" value="1"/>
</dbReference>
<reference evidence="6" key="2">
    <citation type="submission" date="2018-07" db="EMBL/GenBank/DDBJ databases">
        <authorList>
            <person name="Quirk P.G."/>
            <person name="Krulwich T.A."/>
        </authorList>
    </citation>
    <scope>NUCLEOTIDE SEQUENCE</scope>
</reference>
<evidence type="ECO:0000313" key="6">
    <source>
        <dbReference type="EMBL" id="SSX27837.1"/>
    </source>
</evidence>
<dbReference type="InterPro" id="IPR009057">
    <property type="entry name" value="Homeodomain-like_sf"/>
</dbReference>
<dbReference type="OMA" id="HKSHINE"/>
<dbReference type="VEuPathDB" id="VectorBase:CSON014884"/>
<dbReference type="InterPro" id="IPR050863">
    <property type="entry name" value="CenT-Element_Derived"/>
</dbReference>
<dbReference type="InterPro" id="IPR006600">
    <property type="entry name" value="HTH_CenpB_DNA-bd_dom"/>
</dbReference>
<dbReference type="PANTHER" id="PTHR19303:SF74">
    <property type="entry name" value="POGO TRANSPOSABLE ELEMENT WITH KRAB DOMAIN"/>
    <property type="match status" value="1"/>
</dbReference>
<dbReference type="InterPro" id="IPR007889">
    <property type="entry name" value="HTH_Psq"/>
</dbReference>
<dbReference type="EMBL" id="UFQT01000884">
    <property type="protein sequence ID" value="SSX27837.1"/>
    <property type="molecule type" value="Genomic_DNA"/>
</dbReference>
<dbReference type="PANTHER" id="PTHR19303">
    <property type="entry name" value="TRANSPOSON"/>
    <property type="match status" value="1"/>
</dbReference>
<feature type="domain" description="HTH CENPB-type" evidence="4">
    <location>
        <begin position="48"/>
        <end position="123"/>
    </location>
</feature>
<evidence type="ECO:0000256" key="1">
    <source>
        <dbReference type="ARBA" id="ARBA00004123"/>
    </source>
</evidence>
<dbReference type="Pfam" id="PF03221">
    <property type="entry name" value="HTH_Tnp_Tc5"/>
    <property type="match status" value="1"/>
</dbReference>
<dbReference type="Gene3D" id="3.30.420.10">
    <property type="entry name" value="Ribonuclease H-like superfamily/Ribonuclease H"/>
    <property type="match status" value="1"/>
</dbReference>
<dbReference type="AlphaFoldDB" id="A0A336KT24"/>
<dbReference type="SUPFAM" id="SSF46689">
    <property type="entry name" value="Homeodomain-like"/>
    <property type="match status" value="1"/>
</dbReference>
<dbReference type="PROSITE" id="PS51253">
    <property type="entry name" value="HTH_CENPB"/>
    <property type="match status" value="1"/>
</dbReference>
<evidence type="ECO:0000256" key="3">
    <source>
        <dbReference type="ARBA" id="ARBA00023242"/>
    </source>
</evidence>
<accession>A0A336KT24</accession>
<dbReference type="Pfam" id="PF05225">
    <property type="entry name" value="HTH_psq"/>
    <property type="match status" value="1"/>
</dbReference>
<evidence type="ECO:0000259" key="4">
    <source>
        <dbReference type="PROSITE" id="PS51253"/>
    </source>
</evidence>
<proteinExistence type="predicted"/>
<dbReference type="GO" id="GO:0003677">
    <property type="term" value="F:DNA binding"/>
    <property type="evidence" value="ECO:0007669"/>
    <property type="project" value="UniProtKB-KW"/>
</dbReference>
<dbReference type="InterPro" id="IPR036397">
    <property type="entry name" value="RNaseH_sf"/>
</dbReference>
<gene>
    <name evidence="5" type="primary">CSON014884</name>
</gene>
<evidence type="ECO:0000256" key="2">
    <source>
        <dbReference type="ARBA" id="ARBA00023125"/>
    </source>
</evidence>
<dbReference type="GO" id="GO:0005634">
    <property type="term" value="C:nucleus"/>
    <property type="evidence" value="ECO:0007669"/>
    <property type="project" value="UniProtKB-SubCell"/>
</dbReference>